<dbReference type="InterPro" id="IPR014001">
    <property type="entry name" value="Helicase_ATP-bd"/>
</dbReference>
<dbReference type="PROSITE" id="PS50089">
    <property type="entry name" value="ZF_RING_2"/>
    <property type="match status" value="1"/>
</dbReference>
<feature type="compositionally biased region" description="Polar residues" evidence="9">
    <location>
        <begin position="48"/>
        <end position="59"/>
    </location>
</feature>
<dbReference type="CDD" id="cd18793">
    <property type="entry name" value="SF2_C_SNF"/>
    <property type="match status" value="1"/>
</dbReference>
<dbReference type="InterPro" id="IPR000330">
    <property type="entry name" value="SNF2_N"/>
</dbReference>
<evidence type="ECO:0000256" key="3">
    <source>
        <dbReference type="ARBA" id="ARBA00022771"/>
    </source>
</evidence>
<dbReference type="InterPro" id="IPR059033">
    <property type="entry name" value="C144_05_dom"/>
</dbReference>
<dbReference type="GO" id="GO:0006974">
    <property type="term" value="P:DNA damage response"/>
    <property type="evidence" value="ECO:0007669"/>
    <property type="project" value="TreeGrafter"/>
</dbReference>
<keyword evidence="3 7" id="KW-0863">Zinc-finger</keyword>
<keyword evidence="2" id="KW-0547">Nucleotide-binding</keyword>
<dbReference type="Gene3D" id="3.30.40.10">
    <property type="entry name" value="Zinc/RING finger domain, C3HC4 (zinc finger)"/>
    <property type="match status" value="1"/>
</dbReference>
<evidence type="ECO:0000313" key="13">
    <source>
        <dbReference type="Proteomes" id="UP000076632"/>
    </source>
</evidence>
<evidence type="ECO:0000256" key="9">
    <source>
        <dbReference type="SAM" id="MobiDB-lite"/>
    </source>
</evidence>
<dbReference type="InterPro" id="IPR001650">
    <property type="entry name" value="Helicase_C-like"/>
</dbReference>
<dbReference type="OrthoDB" id="5330228at2759"/>
<dbReference type="InterPro" id="IPR027417">
    <property type="entry name" value="P-loop_NTPase"/>
</dbReference>
<dbReference type="SMART" id="SM00490">
    <property type="entry name" value="HELICc"/>
    <property type="match status" value="1"/>
</dbReference>
<dbReference type="GO" id="GO:0008270">
    <property type="term" value="F:zinc ion binding"/>
    <property type="evidence" value="ECO:0007669"/>
    <property type="project" value="UniProtKB-KW"/>
</dbReference>
<dbReference type="SUPFAM" id="SSF57850">
    <property type="entry name" value="RING/U-box"/>
    <property type="match status" value="1"/>
</dbReference>
<feature type="domain" description="Helicase ATP-binding" evidence="11">
    <location>
        <begin position="312"/>
        <end position="529"/>
    </location>
</feature>
<evidence type="ECO:0000259" key="11">
    <source>
        <dbReference type="PROSITE" id="PS51192"/>
    </source>
</evidence>
<dbReference type="InterPro" id="IPR052583">
    <property type="entry name" value="ATP-helicase/E3_Ub-Ligase"/>
</dbReference>
<accession>A0A165IC68</accession>
<dbReference type="GO" id="GO:0000209">
    <property type="term" value="P:protein polyubiquitination"/>
    <property type="evidence" value="ECO:0007669"/>
    <property type="project" value="TreeGrafter"/>
</dbReference>
<dbReference type="Pfam" id="PF26021">
    <property type="entry name" value="Ferritin_C144_05"/>
    <property type="match status" value="1"/>
</dbReference>
<evidence type="ECO:0000259" key="10">
    <source>
        <dbReference type="PROSITE" id="PS50089"/>
    </source>
</evidence>
<dbReference type="InterPro" id="IPR013083">
    <property type="entry name" value="Znf_RING/FYVE/PHD"/>
</dbReference>
<feature type="region of interest" description="Disordered" evidence="9">
    <location>
        <begin position="730"/>
        <end position="762"/>
    </location>
</feature>
<keyword evidence="8" id="KW-0175">Coiled coil</keyword>
<dbReference type="FunCoup" id="A0A165IC68">
    <property type="interactions" value="217"/>
</dbReference>
<evidence type="ECO:0000256" key="5">
    <source>
        <dbReference type="ARBA" id="ARBA00022833"/>
    </source>
</evidence>
<proteinExistence type="predicted"/>
<dbReference type="Proteomes" id="UP000076632">
    <property type="component" value="Unassembled WGS sequence"/>
</dbReference>
<dbReference type="Pfam" id="PF00271">
    <property type="entry name" value="Helicase_C"/>
    <property type="match status" value="1"/>
</dbReference>
<feature type="coiled-coil region" evidence="8">
    <location>
        <begin position="870"/>
        <end position="904"/>
    </location>
</feature>
<keyword evidence="5" id="KW-0862">Zinc</keyword>
<keyword evidence="4" id="KW-0378">Hydrolase</keyword>
<name>A0A165IC68_XYLHT</name>
<dbReference type="Pfam" id="PF00176">
    <property type="entry name" value="SNF2-rel_dom"/>
    <property type="match status" value="1"/>
</dbReference>
<dbReference type="PROSITE" id="PS51192">
    <property type="entry name" value="HELICASE_ATP_BIND_1"/>
    <property type="match status" value="1"/>
</dbReference>
<feature type="region of interest" description="Disordered" evidence="9">
    <location>
        <begin position="1436"/>
        <end position="1469"/>
    </location>
</feature>
<dbReference type="Pfam" id="PF13920">
    <property type="entry name" value="zf-C3HC4_3"/>
    <property type="match status" value="1"/>
</dbReference>
<dbReference type="InterPro" id="IPR017907">
    <property type="entry name" value="Znf_RING_CS"/>
</dbReference>
<dbReference type="SMART" id="SM00184">
    <property type="entry name" value="RING"/>
    <property type="match status" value="1"/>
</dbReference>
<keyword evidence="6" id="KW-0067">ATP-binding</keyword>
<dbReference type="PANTHER" id="PTHR45865">
    <property type="entry name" value="E3 UBIQUITIN-PROTEIN LIGASE SHPRH FAMILY MEMBER"/>
    <property type="match status" value="1"/>
</dbReference>
<dbReference type="Gene3D" id="3.40.50.10810">
    <property type="entry name" value="Tandem AAA-ATPase domain"/>
    <property type="match status" value="1"/>
</dbReference>
<feature type="compositionally biased region" description="Basic and acidic residues" evidence="9">
    <location>
        <begin position="1459"/>
        <end position="1469"/>
    </location>
</feature>
<dbReference type="InParanoid" id="A0A165IC68"/>
<dbReference type="GeneID" id="28895614"/>
<feature type="domain" description="RING-type" evidence="10">
    <location>
        <begin position="1133"/>
        <end position="1171"/>
    </location>
</feature>
<protein>
    <recommendedName>
        <fullName evidence="14">SNF2 family helicase/ATPase</fullName>
    </recommendedName>
</protein>
<evidence type="ECO:0000256" key="1">
    <source>
        <dbReference type="ARBA" id="ARBA00022723"/>
    </source>
</evidence>
<dbReference type="CDD" id="cd18070">
    <property type="entry name" value="DEXQc_SHPRH"/>
    <property type="match status" value="1"/>
</dbReference>
<dbReference type="FunFam" id="3.40.50.300:FF:001870">
    <property type="entry name" value="SNF2 family helicase/ATPase, putative"/>
    <property type="match status" value="1"/>
</dbReference>
<evidence type="ECO:0000256" key="4">
    <source>
        <dbReference type="ARBA" id="ARBA00022801"/>
    </source>
</evidence>
<dbReference type="EMBL" id="KV407456">
    <property type="protein sequence ID" value="KZF24694.1"/>
    <property type="molecule type" value="Genomic_DNA"/>
</dbReference>
<dbReference type="InterPro" id="IPR001841">
    <property type="entry name" value="Znf_RING"/>
</dbReference>
<dbReference type="GO" id="GO:0005524">
    <property type="term" value="F:ATP binding"/>
    <property type="evidence" value="ECO:0007669"/>
    <property type="project" value="InterPro"/>
</dbReference>
<dbReference type="InterPro" id="IPR038718">
    <property type="entry name" value="SNF2-like_sf"/>
</dbReference>
<dbReference type="RefSeq" id="XP_018190249.1">
    <property type="nucleotide sequence ID" value="XM_018330477.1"/>
</dbReference>
<dbReference type="OMA" id="KAVFFCA"/>
<keyword evidence="13" id="KW-1185">Reference proteome</keyword>
<evidence type="ECO:0000313" key="12">
    <source>
        <dbReference type="EMBL" id="KZF24694.1"/>
    </source>
</evidence>
<dbReference type="InterPro" id="IPR049730">
    <property type="entry name" value="SNF2/RAD54-like_C"/>
</dbReference>
<dbReference type="SUPFAM" id="SSF52540">
    <property type="entry name" value="P-loop containing nucleoside triphosphate hydrolases"/>
    <property type="match status" value="2"/>
</dbReference>
<reference evidence="12 13" key="1">
    <citation type="journal article" date="2016" name="Fungal Biol.">
        <title>The genome of Xylona heveae provides a window into fungal endophytism.</title>
        <authorList>
            <person name="Gazis R."/>
            <person name="Kuo A."/>
            <person name="Riley R."/>
            <person name="LaButti K."/>
            <person name="Lipzen A."/>
            <person name="Lin J."/>
            <person name="Amirebrahimi M."/>
            <person name="Hesse C.N."/>
            <person name="Spatafora J.W."/>
            <person name="Henrissat B."/>
            <person name="Hainaut M."/>
            <person name="Grigoriev I.V."/>
            <person name="Hibbett D.S."/>
        </authorList>
    </citation>
    <scope>NUCLEOTIDE SEQUENCE [LARGE SCALE GENOMIC DNA]</scope>
    <source>
        <strain evidence="12 13">TC161</strain>
    </source>
</reference>
<keyword evidence="1" id="KW-0479">Metal-binding</keyword>
<dbReference type="GO" id="GO:0016787">
    <property type="term" value="F:hydrolase activity"/>
    <property type="evidence" value="ECO:0007669"/>
    <property type="project" value="UniProtKB-KW"/>
</dbReference>
<evidence type="ECO:0008006" key="14">
    <source>
        <dbReference type="Google" id="ProtNLM"/>
    </source>
</evidence>
<evidence type="ECO:0000256" key="6">
    <source>
        <dbReference type="ARBA" id="ARBA00022840"/>
    </source>
</evidence>
<dbReference type="FunFam" id="3.40.50.10810:FF:000059">
    <property type="entry name" value="SNF2 family helicase/ATPase, putative"/>
    <property type="match status" value="1"/>
</dbReference>
<dbReference type="SMART" id="SM00487">
    <property type="entry name" value="DEXDc"/>
    <property type="match status" value="1"/>
</dbReference>
<sequence length="1469" mass="166120">MASPRVCASILGATSHDLVNLLRVPSERFDSQDIDRAEGPPKKRARLTNGTKDGTSSPQPKDFVVLASFGLDVIFTADSDSAQVLDDVDSTSVEDEWDVTVRAIIETAPSQYDIVLANPTTGRCMTLEALSDTLHQDFEDWQIALGLGTRMTSRALSTFRLRVPRSDNKGRLKLRAKILWRIARSLGDCPKSDRQRLLERYFATGKPNRASQRLLQDFYESVHVPPTDQEVHPAVQSDLVDCQLYPFQRRTVNWLLHREGMEFNSSGRLTPYERPEGELVPPSFYSATDAEGRPFHFSHLLNYVTDDISNVSFSTSNVRGGILSEEMGLGKTVELISLICLHRRTLPTQELIFDPYSHEYVRPSSATLIITPPTILQQWQKELASRAPSLKVMEYKGVKRQWAALGKEWSEDTALGATVSNDELVSILMEHDVVLTTYSVLSSEIHYANAPLQRNLRHLKRYEAKRSPLVQISWWRVCLDEAQMVENGVSNAATVARRIPRCNAWAVTGTPLRKDIRDLLGLLIFLRYEPYCETAVWNSLVQGHKDAFRSIFEALALRHTKDLVRDDLRLPPQTRLVITVPFTQIEEQHYSHVFQQMCDDCGLDTDGGPLSASWDPDNPTTIEKMRGWLRRLRQTCLHPEVGGINRRALGYHNAPLRSVGEVLEVMIDQNDVAVRTEERSHLMSRIKRGQMFENKKETQKALDIWMEALRQVQDIVADCRASLMSEMKRHADVEGKSVGTTKTPKRSDSDSEDEEDEDMHEKMGRIGAHRLRLRSALEIEHICTFFAANAYYQLKTNPDLTEPDSDRFAELGKTEEEFYEKAKLLRKEILSEVLGRVNKLIDRMGKQAKTKGFTTIPEILPSMTSGGIENRKVLERLDELTESLNEQGEQLDQWRDKMVKLLIQPLVDQEEGMELQGDEYEVSTKHQEEVYVYMDALRATVADRHGALTGQINTLIEGEMKIALSRAKEGEGPLPALLQEVLATRARLVPEKSLGSIRGILSELRNLATALRWQEDGGSSRATAELALVEGEIQRLHKISIAQTRALAGLEKEMELFRQTMNLRLDYYRQLQQISDTVAPFEPAEDEDVDKIYSSMEDSEKKLANKVSSLKAKGRYLLHLRSESDSKETQRLCIICQQNFEVGALTVCGHQYCKDCMRLWWAQHHSCPICKRHLKLTDLHNITYKPQDLHVQEEAQVADDVDQSVKSSPSSIYSNVSTTTLNQIQNIDLTGSFGTKIDTLARHILWLREHDPGAKSLVFSQFRDFLQILGPAFQRFKIGYTSIDMKNGIEGFKNDPAIECFLLHSQAHASGLNLVNATHVFLCEPLINTAIELQAIARVHRIGQQQPTTVWMYLVKDTVEEAIYDISVARRLAHMGGRSRSVSGATTPAVSERELDAANSYELQQAPLSKLLGKRASEGEVVEKEDLWNCLFGKSRRRSNLPTSSPLATEVGRHLRATAAEERRANGQP</sequence>
<feature type="region of interest" description="Disordered" evidence="9">
    <location>
        <begin position="31"/>
        <end position="59"/>
    </location>
</feature>
<evidence type="ECO:0000256" key="8">
    <source>
        <dbReference type="SAM" id="Coils"/>
    </source>
</evidence>
<dbReference type="PANTHER" id="PTHR45865:SF1">
    <property type="entry name" value="E3 UBIQUITIN-PROTEIN LIGASE SHPRH"/>
    <property type="match status" value="1"/>
</dbReference>
<evidence type="ECO:0000256" key="7">
    <source>
        <dbReference type="PROSITE-ProRule" id="PRU00175"/>
    </source>
</evidence>
<evidence type="ECO:0000256" key="2">
    <source>
        <dbReference type="ARBA" id="ARBA00022741"/>
    </source>
</evidence>
<feature type="compositionally biased region" description="Basic and acidic residues" evidence="9">
    <location>
        <begin position="31"/>
        <end position="41"/>
    </location>
</feature>
<organism evidence="12 13">
    <name type="scientific">Xylona heveae (strain CBS 132557 / TC161)</name>
    <dbReference type="NCBI Taxonomy" id="1328760"/>
    <lineage>
        <taxon>Eukaryota</taxon>
        <taxon>Fungi</taxon>
        <taxon>Dikarya</taxon>
        <taxon>Ascomycota</taxon>
        <taxon>Pezizomycotina</taxon>
        <taxon>Xylonomycetes</taxon>
        <taxon>Xylonales</taxon>
        <taxon>Xylonaceae</taxon>
        <taxon>Xylona</taxon>
    </lineage>
</organism>
<gene>
    <name evidence="12" type="ORF">L228DRAFT_228741</name>
</gene>
<dbReference type="Gene3D" id="3.40.50.300">
    <property type="entry name" value="P-loop containing nucleotide triphosphate hydrolases"/>
    <property type="match status" value="1"/>
</dbReference>
<dbReference type="GO" id="GO:0061630">
    <property type="term" value="F:ubiquitin protein ligase activity"/>
    <property type="evidence" value="ECO:0007669"/>
    <property type="project" value="TreeGrafter"/>
</dbReference>
<dbReference type="PROSITE" id="PS00518">
    <property type="entry name" value="ZF_RING_1"/>
    <property type="match status" value="1"/>
</dbReference>
<dbReference type="STRING" id="1328760.A0A165IC68"/>
<dbReference type="GO" id="GO:0005634">
    <property type="term" value="C:nucleus"/>
    <property type="evidence" value="ECO:0007669"/>
    <property type="project" value="TreeGrafter"/>
</dbReference>